<evidence type="ECO:0000313" key="1">
    <source>
        <dbReference type="EMBL" id="WUV43193.1"/>
    </source>
</evidence>
<keyword evidence="2" id="KW-1185">Reference proteome</keyword>
<reference evidence="1" key="1">
    <citation type="submission" date="2022-10" db="EMBL/GenBank/DDBJ databases">
        <title>The complete genomes of actinobacterial strains from the NBC collection.</title>
        <authorList>
            <person name="Joergensen T.S."/>
            <person name="Alvarez Arevalo M."/>
            <person name="Sterndorff E.B."/>
            <person name="Faurdal D."/>
            <person name="Vuksanovic O."/>
            <person name="Mourched A.-S."/>
            <person name="Charusanti P."/>
            <person name="Shaw S."/>
            <person name="Blin K."/>
            <person name="Weber T."/>
        </authorList>
    </citation>
    <scope>NUCLEOTIDE SEQUENCE</scope>
    <source>
        <strain evidence="1">NBC_01482</strain>
    </source>
</reference>
<sequence length="333" mass="37692">MPARFDRKTAPRVYHAYTGMSHQAILGGGRLDPKTPIPQAASSDQEVLESLVFTALADCRQIVSHPFGVKQISLPADGGVATVRLVDTICAAESTESYADWLVQAVLPHAVDESVYSNGIANVRVACVTRQDLTLTFLGTDACLVFRGGRRTDWRRVLREFQCRLESTGGAALWNWPRSFLTDPKRMKLHDQRPRSLAWLGSGLMRRAAIFHSANSSFYVHGWEGMNELKFEFDTLVGVSDTHDRFVNKLIDPVWGLPLTIEERHCYCDDRRGYHCWFNLAHRDGGKRALHLRFTWTERHHLGNWRNMLKATGAQQSRLDEILPEHLCPQVGN</sequence>
<accession>A0ABZ1YJ73</accession>
<organism evidence="1 2">
    <name type="scientific">Nocardia vinacea</name>
    <dbReference type="NCBI Taxonomy" id="96468"/>
    <lineage>
        <taxon>Bacteria</taxon>
        <taxon>Bacillati</taxon>
        <taxon>Actinomycetota</taxon>
        <taxon>Actinomycetes</taxon>
        <taxon>Mycobacteriales</taxon>
        <taxon>Nocardiaceae</taxon>
        <taxon>Nocardia</taxon>
    </lineage>
</organism>
<dbReference type="EMBL" id="CP109441">
    <property type="protein sequence ID" value="WUV43193.1"/>
    <property type="molecule type" value="Genomic_DNA"/>
</dbReference>
<evidence type="ECO:0000313" key="2">
    <source>
        <dbReference type="Proteomes" id="UP001432062"/>
    </source>
</evidence>
<proteinExistence type="predicted"/>
<dbReference type="Proteomes" id="UP001432062">
    <property type="component" value="Chromosome"/>
</dbReference>
<gene>
    <name evidence="1" type="ORF">OG563_28660</name>
</gene>
<dbReference type="RefSeq" id="WP_329405733.1">
    <property type="nucleotide sequence ID" value="NZ_CP109441.1"/>
</dbReference>
<protein>
    <submittedName>
        <fullName evidence="1">Uncharacterized protein</fullName>
    </submittedName>
</protein>
<name>A0ABZ1YJ73_9NOCA</name>